<dbReference type="AlphaFoldDB" id="A0A9P3P7Q7"/>
<dbReference type="Pfam" id="PF04545">
    <property type="entry name" value="Sigma70_r4"/>
    <property type="match status" value="1"/>
</dbReference>
<dbReference type="GO" id="GO:0006352">
    <property type="term" value="P:DNA-templated transcription initiation"/>
    <property type="evidence" value="ECO:0007669"/>
    <property type="project" value="InterPro"/>
</dbReference>
<protein>
    <recommendedName>
        <fullName evidence="1">RNA polymerase sigma-70 domain-containing protein</fullName>
    </recommendedName>
</protein>
<dbReference type="InterPro" id="IPR013324">
    <property type="entry name" value="RNA_pol_sigma_r3/r4-like"/>
</dbReference>
<dbReference type="SUPFAM" id="SSF88659">
    <property type="entry name" value="Sigma3 and sigma4 domains of RNA polymerase sigma factors"/>
    <property type="match status" value="1"/>
</dbReference>
<name>A0A9P3P7Q7_KLEVA</name>
<dbReference type="InterPro" id="IPR036388">
    <property type="entry name" value="WH-like_DNA-bd_sf"/>
</dbReference>
<feature type="domain" description="RNA polymerase sigma-70" evidence="1">
    <location>
        <begin position="188"/>
        <end position="214"/>
    </location>
</feature>
<dbReference type="PRINTS" id="PR00046">
    <property type="entry name" value="SIGMA70FCT"/>
</dbReference>
<dbReference type="Proteomes" id="UP001060507">
    <property type="component" value="Unassembled WGS sequence"/>
</dbReference>
<sequence>MLKTASEFEESKRLPARHGAPWEYQEFLELVNGIKCGLTTTQLATFHQRTPGSITAAAMRLIPSPDKPENHIHAVDVLFRYMREKEDVDPHSLVLAICPAPAIRKNAISARNLTLQPAPDGQQFVNVAGNLQVPNKERGLNVYTEFLADNATDADVLMLVSAAVANIPKERDRYALEMRLGVDDQPHTLAEIGEEMGVSRERVRQIQERGFRRLAARARYEGTYGSALKKLIEPASASSDELALWLFNTVRFDFVIPLRLAAKFILRTAGFTVQKVTEVVALLPAIERSYKAQLRKQNRNRAVMERTESVITGWLNDSEWPETIAPPPSIGQLSNQRLVNDSDIAGDFYSEKLDRMVQYESGLELEVLTLLERSELITYYQEQPAVIPYTFRGRNRLYYPDLFVATADSRGLLIEIKPTDRMALSINRVKSNAGRAWAHARGWGWLVMSLRHTFRQVEDYQIPASIVALLNKELKEHGVITWSNLIDLRTRYGLRRFDITAYVIQSEAEFDETYSMKPKS</sequence>
<evidence type="ECO:0000313" key="2">
    <source>
        <dbReference type="EMBL" id="GKJ94995.1"/>
    </source>
</evidence>
<dbReference type="EMBL" id="BQTA01000008">
    <property type="protein sequence ID" value="GKJ94995.1"/>
    <property type="molecule type" value="Genomic_DNA"/>
</dbReference>
<dbReference type="Pfam" id="PF08722">
    <property type="entry name" value="Tn7_TnsA-like_N"/>
    <property type="match status" value="1"/>
</dbReference>
<dbReference type="InterPro" id="IPR000943">
    <property type="entry name" value="RNA_pol_sigma70"/>
</dbReference>
<organism evidence="2 3">
    <name type="scientific">Klebsiella variicola</name>
    <dbReference type="NCBI Taxonomy" id="244366"/>
    <lineage>
        <taxon>Bacteria</taxon>
        <taxon>Pseudomonadati</taxon>
        <taxon>Pseudomonadota</taxon>
        <taxon>Gammaproteobacteria</taxon>
        <taxon>Enterobacterales</taxon>
        <taxon>Enterobacteriaceae</taxon>
        <taxon>Klebsiella/Raoultella group</taxon>
        <taxon>Klebsiella</taxon>
        <taxon>Klebsiella pneumoniae complex</taxon>
    </lineage>
</organism>
<dbReference type="CDD" id="cd06171">
    <property type="entry name" value="Sigma70_r4"/>
    <property type="match status" value="1"/>
</dbReference>
<evidence type="ECO:0000259" key="1">
    <source>
        <dbReference type="PROSITE" id="PS00716"/>
    </source>
</evidence>
<reference evidence="2" key="1">
    <citation type="journal article" date="2022" name="J. Appl. Microbiol.">
        <title>PCR-based ORF typing of Klebsiella pneumoniae for rapid identification of global clones and transmission events.</title>
        <authorList>
            <person name="Nonogaki R."/>
            <person name="Iijima A."/>
            <person name="Kawamura K."/>
            <person name="Kayama S."/>
            <person name="Sugai M."/>
            <person name="Yagi T."/>
            <person name="Arakawa Y."/>
            <person name="Doi Y."/>
            <person name="Suzuki M."/>
        </authorList>
    </citation>
    <scope>NUCLEOTIDE SEQUENCE</scope>
    <source>
        <strain evidence="2">NUKP-37</strain>
    </source>
</reference>
<gene>
    <name evidence="2" type="ORF">NUKP37_28530</name>
</gene>
<accession>A0A9P3P7Q7</accession>
<evidence type="ECO:0000313" key="3">
    <source>
        <dbReference type="Proteomes" id="UP001060507"/>
    </source>
</evidence>
<dbReference type="Gene3D" id="1.10.10.10">
    <property type="entry name" value="Winged helix-like DNA-binding domain superfamily/Winged helix DNA-binding domain"/>
    <property type="match status" value="1"/>
</dbReference>
<dbReference type="PROSITE" id="PS00716">
    <property type="entry name" value="SIGMA70_2"/>
    <property type="match status" value="1"/>
</dbReference>
<dbReference type="InterPro" id="IPR014833">
    <property type="entry name" value="TnsA_N"/>
</dbReference>
<comment type="caution">
    <text evidence="2">The sequence shown here is derived from an EMBL/GenBank/DDBJ whole genome shotgun (WGS) entry which is preliminary data.</text>
</comment>
<dbReference type="GO" id="GO:0003700">
    <property type="term" value="F:DNA-binding transcription factor activity"/>
    <property type="evidence" value="ECO:0007669"/>
    <property type="project" value="InterPro"/>
</dbReference>
<proteinExistence type="predicted"/>
<dbReference type="InterPro" id="IPR007630">
    <property type="entry name" value="RNA_pol_sigma70_r4"/>
</dbReference>